<dbReference type="GO" id="GO:0004674">
    <property type="term" value="F:protein serine/threonine kinase activity"/>
    <property type="evidence" value="ECO:0007669"/>
    <property type="project" value="UniProtKB-KW"/>
</dbReference>
<accession>A0A285K752</accession>
<reference evidence="1 2" key="1">
    <citation type="submission" date="2017-09" db="EMBL/GenBank/DDBJ databases">
        <authorList>
            <person name="Ehlers B."/>
            <person name="Leendertz F.H."/>
        </authorList>
    </citation>
    <scope>NUCLEOTIDE SEQUENCE [LARGE SCALE GENOMIC DNA]</scope>
    <source>
        <strain evidence="1 2">CGMCC 4.6857</strain>
    </source>
</reference>
<dbReference type="EMBL" id="OBDY01000033">
    <property type="protein sequence ID" value="SNY68442.1"/>
    <property type="molecule type" value="Genomic_DNA"/>
</dbReference>
<keyword evidence="2" id="KW-1185">Reference proteome</keyword>
<keyword evidence="1" id="KW-0418">Kinase</keyword>
<evidence type="ECO:0000313" key="2">
    <source>
        <dbReference type="Proteomes" id="UP000219612"/>
    </source>
</evidence>
<organism evidence="1 2">
    <name type="scientific">Paractinoplanes atraurantiacus</name>
    <dbReference type="NCBI Taxonomy" id="1036182"/>
    <lineage>
        <taxon>Bacteria</taxon>
        <taxon>Bacillati</taxon>
        <taxon>Actinomycetota</taxon>
        <taxon>Actinomycetes</taxon>
        <taxon>Micromonosporales</taxon>
        <taxon>Micromonosporaceae</taxon>
        <taxon>Paractinoplanes</taxon>
    </lineage>
</organism>
<evidence type="ECO:0000313" key="1">
    <source>
        <dbReference type="EMBL" id="SNY68442.1"/>
    </source>
</evidence>
<dbReference type="SUPFAM" id="SSF56112">
    <property type="entry name" value="Protein kinase-like (PK-like)"/>
    <property type="match status" value="1"/>
</dbReference>
<dbReference type="AlphaFoldDB" id="A0A285K752"/>
<dbReference type="Proteomes" id="UP000219612">
    <property type="component" value="Unassembled WGS sequence"/>
</dbReference>
<name>A0A285K752_9ACTN</name>
<proteinExistence type="predicted"/>
<gene>
    <name evidence="1" type="ORF">SAMN05421748_13325</name>
</gene>
<keyword evidence="1" id="KW-0723">Serine/threonine-protein kinase</keyword>
<protein>
    <submittedName>
        <fullName evidence="1">Serine/threonine protein kinase</fullName>
    </submittedName>
</protein>
<keyword evidence="1" id="KW-0808">Transferase</keyword>
<sequence length="274" mass="30725">MVRTSRIDLAPEDHLRAIGTIFAVFDRQDSGNMSYGVEWDGERHFVKTAGRAEDPEQRWVLLRNAARIGATYRHEALPALREVIESPHGPVLIYDWADGELLGVPRDRRDDPASAFHRFRHLPPERIAAALDSVVEVHDLLGRAGEVAGDFYDGCLIYDFGTHRMSVVDLDHYRPGPYVNEMGRMFGSTRFMAPEEFVKGETIDQRTSVFTLGRAVLVLLGDGTTHREAFRGPAALWEVAIRACQPLPADRQPDLASFAADWREARSLEGGRMA</sequence>
<dbReference type="InterPro" id="IPR011009">
    <property type="entry name" value="Kinase-like_dom_sf"/>
</dbReference>